<dbReference type="InterPro" id="IPR050511">
    <property type="entry name" value="AMPK_gamma/SDS23_families"/>
</dbReference>
<evidence type="ECO:0000313" key="5">
    <source>
        <dbReference type="EMBL" id="KAL1560179.1"/>
    </source>
</evidence>
<feature type="domain" description="CBS" evidence="4">
    <location>
        <begin position="327"/>
        <end position="389"/>
    </location>
</feature>
<sequence length="389" mass="42308">MALRSLCAEVSDLCIGKPELKWIAATASLAEALAALKASGEIYISVWVCSQNTAGGSCVCVGKCSAADVILFLCREDNLADPFKALQTPVCDILPKGTPVVRHVTPNSSLLEAMDYILEGTQNLVVPIQKRRIYYARKRLDNQQQLSSCCHEQHECCWLTQEDVLRFILNSVGSFSPVPTYNLESLSIIDRDIMTITHNKPASSALGYFRRAITEQKSVAVVDEENRLMGEISPQTLAYCDETAASAIMVLSAMELMAYIDCGSPPPEDLVQLVKTRLEVRNLSSMVDLMDESIHPSLLCCSSSSSLSSDDDFVPGMSRGSSRHYAAARCEPLVCSPRSSLLAVMVQALAYRVSCVWVVEDDHTLVGTVTLAGILSVFLSVADGIHSKS</sequence>
<evidence type="ECO:0000259" key="4">
    <source>
        <dbReference type="PROSITE" id="PS51371"/>
    </source>
</evidence>
<dbReference type="AlphaFoldDB" id="A0ABD1HUJ8"/>
<evidence type="ECO:0000256" key="1">
    <source>
        <dbReference type="ARBA" id="ARBA00022737"/>
    </source>
</evidence>
<evidence type="ECO:0000256" key="3">
    <source>
        <dbReference type="PROSITE-ProRule" id="PRU00703"/>
    </source>
</evidence>
<proteinExistence type="predicted"/>
<organism evidence="5 6">
    <name type="scientific">Salvia divinorum</name>
    <name type="common">Maria pastora</name>
    <name type="synonym">Diviner's sage</name>
    <dbReference type="NCBI Taxonomy" id="28513"/>
    <lineage>
        <taxon>Eukaryota</taxon>
        <taxon>Viridiplantae</taxon>
        <taxon>Streptophyta</taxon>
        <taxon>Embryophyta</taxon>
        <taxon>Tracheophyta</taxon>
        <taxon>Spermatophyta</taxon>
        <taxon>Magnoliopsida</taxon>
        <taxon>eudicotyledons</taxon>
        <taxon>Gunneridae</taxon>
        <taxon>Pentapetalae</taxon>
        <taxon>asterids</taxon>
        <taxon>lamiids</taxon>
        <taxon>Lamiales</taxon>
        <taxon>Lamiaceae</taxon>
        <taxon>Nepetoideae</taxon>
        <taxon>Mentheae</taxon>
        <taxon>Salviinae</taxon>
        <taxon>Salvia</taxon>
        <taxon>Salvia subgen. Calosphace</taxon>
    </lineage>
</organism>
<dbReference type="SUPFAM" id="SSF54631">
    <property type="entry name" value="CBS-domain pair"/>
    <property type="match status" value="1"/>
</dbReference>
<evidence type="ECO:0000256" key="2">
    <source>
        <dbReference type="ARBA" id="ARBA00023122"/>
    </source>
</evidence>
<dbReference type="PANTHER" id="PTHR13780">
    <property type="entry name" value="AMP-ACTIVATED PROTEIN KINASE, GAMMA REGULATORY SUBUNIT"/>
    <property type="match status" value="1"/>
</dbReference>
<dbReference type="InterPro" id="IPR000644">
    <property type="entry name" value="CBS_dom"/>
</dbReference>
<reference evidence="5 6" key="1">
    <citation type="submission" date="2024-06" db="EMBL/GenBank/DDBJ databases">
        <title>A chromosome level genome sequence of Diviner's sage (Salvia divinorum).</title>
        <authorList>
            <person name="Ford S.A."/>
            <person name="Ro D.-K."/>
            <person name="Ness R.W."/>
            <person name="Phillips M.A."/>
        </authorList>
    </citation>
    <scope>NUCLEOTIDE SEQUENCE [LARGE SCALE GENOMIC DNA]</scope>
    <source>
        <strain evidence="5">SAF-2024a</strain>
        <tissue evidence="5">Leaf</tissue>
    </source>
</reference>
<keyword evidence="1" id="KW-0677">Repeat</keyword>
<dbReference type="Gene3D" id="3.10.580.10">
    <property type="entry name" value="CBS-domain"/>
    <property type="match status" value="1"/>
</dbReference>
<keyword evidence="6" id="KW-1185">Reference proteome</keyword>
<comment type="caution">
    <text evidence="5">The sequence shown here is derived from an EMBL/GenBank/DDBJ whole genome shotgun (WGS) entry which is preliminary data.</text>
</comment>
<gene>
    <name evidence="5" type="ORF">AAHA92_10430</name>
</gene>
<dbReference type="Proteomes" id="UP001567538">
    <property type="component" value="Unassembled WGS sequence"/>
</dbReference>
<keyword evidence="2 3" id="KW-0129">CBS domain</keyword>
<accession>A0ABD1HUJ8</accession>
<evidence type="ECO:0000313" key="6">
    <source>
        <dbReference type="Proteomes" id="UP001567538"/>
    </source>
</evidence>
<name>A0ABD1HUJ8_SALDI</name>
<dbReference type="InterPro" id="IPR046342">
    <property type="entry name" value="CBS_dom_sf"/>
</dbReference>
<dbReference type="EMBL" id="JBEAFC010000004">
    <property type="protein sequence ID" value="KAL1560179.1"/>
    <property type="molecule type" value="Genomic_DNA"/>
</dbReference>
<dbReference type="PROSITE" id="PS51371">
    <property type="entry name" value="CBS"/>
    <property type="match status" value="1"/>
</dbReference>
<dbReference type="PANTHER" id="PTHR13780:SF39">
    <property type="entry name" value="CBS DOMAIN-CONTAINING PROTEIN CBSX5-LIKE"/>
    <property type="match status" value="1"/>
</dbReference>
<protein>
    <submittedName>
        <fullName evidence="5">CBS domain-containing protein CBSX5-like isoform X1</fullName>
    </submittedName>
</protein>
<dbReference type="Pfam" id="PF00571">
    <property type="entry name" value="CBS"/>
    <property type="match status" value="1"/>
</dbReference>